<dbReference type="Gene3D" id="3.40.50.300">
    <property type="entry name" value="P-loop containing nucleotide triphosphate hydrolases"/>
    <property type="match status" value="1"/>
</dbReference>
<dbReference type="InterPro" id="IPR027417">
    <property type="entry name" value="P-loop_NTPase"/>
</dbReference>
<dbReference type="EMBL" id="JANVFU010000002">
    <property type="protein sequence ID" value="KAJ3749701.1"/>
    <property type="molecule type" value="Genomic_DNA"/>
</dbReference>
<reference evidence="1 2" key="1">
    <citation type="journal article" date="2023" name="Proc. Natl. Acad. Sci. U.S.A.">
        <title>A global phylogenomic analysis of the shiitake genus Lentinula.</title>
        <authorList>
            <person name="Sierra-Patev S."/>
            <person name="Min B."/>
            <person name="Naranjo-Ortiz M."/>
            <person name="Looney B."/>
            <person name="Konkel Z."/>
            <person name="Slot J.C."/>
            <person name="Sakamoto Y."/>
            <person name="Steenwyk J.L."/>
            <person name="Rokas A."/>
            <person name="Carro J."/>
            <person name="Camarero S."/>
            <person name="Ferreira P."/>
            <person name="Molpeceres G."/>
            <person name="Ruiz-Duenas F.J."/>
            <person name="Serrano A."/>
            <person name="Henrissat B."/>
            <person name="Drula E."/>
            <person name="Hughes K.W."/>
            <person name="Mata J.L."/>
            <person name="Ishikawa N.K."/>
            <person name="Vargas-Isla R."/>
            <person name="Ushijima S."/>
            <person name="Smith C.A."/>
            <person name="Donoghue J."/>
            <person name="Ahrendt S."/>
            <person name="Andreopoulos W."/>
            <person name="He G."/>
            <person name="LaButti K."/>
            <person name="Lipzen A."/>
            <person name="Ng V."/>
            <person name="Riley R."/>
            <person name="Sandor L."/>
            <person name="Barry K."/>
            <person name="Martinez A.T."/>
            <person name="Xiao Y."/>
            <person name="Gibbons J.G."/>
            <person name="Terashima K."/>
            <person name="Grigoriev I.V."/>
            <person name="Hibbett D."/>
        </authorList>
    </citation>
    <scope>NUCLEOTIDE SEQUENCE [LARGE SCALE GENOMIC DNA]</scope>
    <source>
        <strain evidence="1 2">TFB7810</strain>
    </source>
</reference>
<protein>
    <submittedName>
        <fullName evidence="1">Uncharacterized protein</fullName>
    </submittedName>
</protein>
<gene>
    <name evidence="1" type="ORF">DFH05DRAFT_1478013</name>
</gene>
<evidence type="ECO:0000313" key="1">
    <source>
        <dbReference type="EMBL" id="KAJ3749701.1"/>
    </source>
</evidence>
<evidence type="ECO:0000313" key="2">
    <source>
        <dbReference type="Proteomes" id="UP001142393"/>
    </source>
</evidence>
<keyword evidence="2" id="KW-1185">Reference proteome</keyword>
<dbReference type="Proteomes" id="UP001142393">
    <property type="component" value="Unassembled WGS sequence"/>
</dbReference>
<comment type="caution">
    <text evidence="1">The sequence shown here is derived from an EMBL/GenBank/DDBJ whole genome shotgun (WGS) entry which is preliminary data.</text>
</comment>
<name>A0A9W8P9N2_9AGAR</name>
<sequence>MSMFSHANHFSVNGGRFIQNIHNNTESDTQKTPPGYFEGMTHCPTSTKTFTGREEVLTRLEEFFLSGNAAEGMKIFLLCGLGGAGKTQIALQFIKRFKQR</sequence>
<proteinExistence type="predicted"/>
<accession>A0A9W8P9N2</accession>
<organism evidence="1 2">
    <name type="scientific">Lentinula detonsa</name>
    <dbReference type="NCBI Taxonomy" id="2804962"/>
    <lineage>
        <taxon>Eukaryota</taxon>
        <taxon>Fungi</taxon>
        <taxon>Dikarya</taxon>
        <taxon>Basidiomycota</taxon>
        <taxon>Agaricomycotina</taxon>
        <taxon>Agaricomycetes</taxon>
        <taxon>Agaricomycetidae</taxon>
        <taxon>Agaricales</taxon>
        <taxon>Marasmiineae</taxon>
        <taxon>Omphalotaceae</taxon>
        <taxon>Lentinula</taxon>
    </lineage>
</organism>
<dbReference type="SUPFAM" id="SSF52540">
    <property type="entry name" value="P-loop containing nucleoside triphosphate hydrolases"/>
    <property type="match status" value="1"/>
</dbReference>
<dbReference type="AlphaFoldDB" id="A0A9W8P9N2"/>